<dbReference type="InterPro" id="IPR029472">
    <property type="entry name" value="Copia-like_N"/>
</dbReference>
<dbReference type="InterPro" id="IPR013103">
    <property type="entry name" value="RVT_2"/>
</dbReference>
<feature type="compositionally biased region" description="Basic and acidic residues" evidence="2">
    <location>
        <begin position="451"/>
        <end position="465"/>
    </location>
</feature>
<evidence type="ECO:0000256" key="1">
    <source>
        <dbReference type="ARBA" id="ARBA00010954"/>
    </source>
</evidence>
<gene>
    <name evidence="6" type="ORF">RJ639_021615</name>
</gene>
<dbReference type="Pfam" id="PF22936">
    <property type="entry name" value="Pol_BBD"/>
    <property type="match status" value="1"/>
</dbReference>
<evidence type="ECO:0008006" key="8">
    <source>
        <dbReference type="Google" id="ProtNLM"/>
    </source>
</evidence>
<organism evidence="6 7">
    <name type="scientific">Escallonia herrerae</name>
    <dbReference type="NCBI Taxonomy" id="1293975"/>
    <lineage>
        <taxon>Eukaryota</taxon>
        <taxon>Viridiplantae</taxon>
        <taxon>Streptophyta</taxon>
        <taxon>Embryophyta</taxon>
        <taxon>Tracheophyta</taxon>
        <taxon>Spermatophyta</taxon>
        <taxon>Magnoliopsida</taxon>
        <taxon>eudicotyledons</taxon>
        <taxon>Gunneridae</taxon>
        <taxon>Pentapetalae</taxon>
        <taxon>asterids</taxon>
        <taxon>campanulids</taxon>
        <taxon>Escalloniales</taxon>
        <taxon>Escalloniaceae</taxon>
        <taxon>Escallonia</taxon>
    </lineage>
</organism>
<feature type="domain" description="Reverse transcriptase Ty1/copia-type" evidence="3">
    <location>
        <begin position="582"/>
        <end position="650"/>
    </location>
</feature>
<accession>A0AA88V8U3</accession>
<dbReference type="Pfam" id="PF07727">
    <property type="entry name" value="RVT_2"/>
    <property type="match status" value="1"/>
</dbReference>
<feature type="compositionally biased region" description="Polar residues" evidence="2">
    <location>
        <begin position="467"/>
        <end position="485"/>
    </location>
</feature>
<dbReference type="PANTHER" id="PTHR12832">
    <property type="entry name" value="TESTIS-SPECIFIC PROTEIN PBS13 T-COMPLEX 11"/>
    <property type="match status" value="1"/>
</dbReference>
<evidence type="ECO:0000256" key="2">
    <source>
        <dbReference type="SAM" id="MobiDB-lite"/>
    </source>
</evidence>
<feature type="region of interest" description="Disordered" evidence="2">
    <location>
        <begin position="1"/>
        <end position="30"/>
    </location>
</feature>
<feature type="domain" description="Retrovirus-related Pol polyprotein from transposon TNT 1-94-like beta-barrel" evidence="5">
    <location>
        <begin position="347"/>
        <end position="421"/>
    </location>
</feature>
<feature type="region of interest" description="Disordered" evidence="2">
    <location>
        <begin position="225"/>
        <end position="252"/>
    </location>
</feature>
<sequence length="1447" mass="161918">MSSAEKDSSSSTTSEAVMQPATPQSYGDNSLQITSHKLDGKNFLQWSRSVLLVIQGRGKMGYITGEIQRPTLGDSMYANWELNNSIVMAWLINSMESHISRTYLFLLTAKAIWDAVNKNYSDLENASQTLWQELDMHYEVDWGDLKGNLKFKRHLEKERLYEFFTGLNRELNEVRGRILGRRPLPSINEAFAEVRREASRRGVMLREKKEAVTSGEMPMETVALATKNNPSIDKSSGDKRNKQRGGRPWCSHCNKPGHTRDTCWDIHGKPSNWKSRGSNKGKGFQATVEEKNGDTWASSETNRVYFTKAQLEQLQKLLSQPTVGNQNIATIHYAQGTALHAQNNCPWILDSGASDHMTGNSSLFYSYTPCRGNSRVKLADGTFSNVAGKGSVWLSKNIILHSVLHVPNLACNLISMSKMTHDLNCNAKFSASLCEIQELKSGKTIGSARGETLDEDKPWDEHEPEPSLQTTQPNVEPSPQTTLPNVESEPMIPLIEQEKILETWGNSWPLLVYSRRKQPLNGDKPKSLQGQESEPIPSPNEQADDYTHQDGTDHSIQKGSDNLTEDVDLDLPIALRKGTRTCDDRGELDTLKLFLAGEFELKDLGALRYFLGMEVARSKSGITVSQRKYVLDLLRDTGMLGCRPAEIPMEPNAKLDIEGGKDVDGEQCQRYSKSSLKLKGNTCALAKVYAALEINEESVKLMPFQRLALQMESASTIQAVMALLNRIESCITLKHDTTCISNPSSFENIDHLLKHITSPGHRDNTAYATKIIEIKVPRYPPRVVLCAYMILGHSAEVFSVKGRREIALAESAQCFIREYELLIKIMLVDHTRAPQQEQTSSSPRRLSFTHQLKEFDRAWCSYLYHFVVWKVKDARMLEEDLMRAACQLEPSVMQACKPTSEGDYRGITAGASAIREQVTRDLKLPREKVQHLSGTTGLERMDHALSNTRSRFYEAKQEGSSLTSLLAHMSFPALPDFIIPVYYLLLLLLEIGSEMIGFECSGRIFMGGGAGAGAIVRAVAVGSTPAHDIDTLLPMLLFALVCIVGKSSRSPSRSAYIYPFKCYGLLWGRRLPTLAFKFILSQFRSKMTEVRYSKSSLKLKGNTRALAKVYAALEINEESVMLMPFQRLALQMESASTIQAIMALLNRIESCITLKHDTTCISNPSSFENIDHLLKHITSPGHRDNTAYATKILEIKVPRYPPRVVLCAYMILGRSAEVFSVKGRREIALAESAQCFIREYELLIKIMLVDHTRAPQQEQTSSPPRRLGFTHQLKEFDRAWCSCLYHFVVWKVKDARMLEEDLMRAACQLEHSVMQACKPTSEGDYRGITAGASAIREQVTRDLKLPREKVQHLSGTTGLERMDHALSNTRSRFYEAKQEGSSLTSLLAHMSFPALPDFIIPVCGAGAGAIVRAVAVGSTPAHDIDTLLPMLLFALVSEEVTSFSHFP</sequence>
<dbReference type="EMBL" id="JAVXUP010002618">
    <property type="protein sequence ID" value="KAK3002298.1"/>
    <property type="molecule type" value="Genomic_DNA"/>
</dbReference>
<keyword evidence="7" id="KW-1185">Reference proteome</keyword>
<name>A0AA88V8U3_9ASTE</name>
<evidence type="ECO:0000313" key="7">
    <source>
        <dbReference type="Proteomes" id="UP001188597"/>
    </source>
</evidence>
<dbReference type="InterPro" id="IPR008862">
    <property type="entry name" value="Tcp11"/>
</dbReference>
<dbReference type="InterPro" id="IPR054722">
    <property type="entry name" value="PolX-like_BBD"/>
</dbReference>
<evidence type="ECO:0000259" key="5">
    <source>
        <dbReference type="Pfam" id="PF22936"/>
    </source>
</evidence>
<reference evidence="6" key="1">
    <citation type="submission" date="2022-12" db="EMBL/GenBank/DDBJ databases">
        <title>Draft genome assemblies for two species of Escallonia (Escalloniales).</title>
        <authorList>
            <person name="Chanderbali A."/>
            <person name="Dervinis C."/>
            <person name="Anghel I."/>
            <person name="Soltis D."/>
            <person name="Soltis P."/>
            <person name="Zapata F."/>
        </authorList>
    </citation>
    <scope>NUCLEOTIDE SEQUENCE</scope>
    <source>
        <strain evidence="6">UCBG64.0493</strain>
        <tissue evidence="6">Leaf</tissue>
    </source>
</reference>
<dbReference type="PANTHER" id="PTHR12832:SF11">
    <property type="entry name" value="LD23868P"/>
    <property type="match status" value="1"/>
</dbReference>
<protein>
    <recommendedName>
        <fullName evidence="8">Retrotransposon Copia-like N-terminal domain-containing protein</fullName>
    </recommendedName>
</protein>
<comment type="similarity">
    <text evidence="1">Belongs to the TCP11 family.</text>
</comment>
<proteinExistence type="inferred from homology"/>
<feature type="region of interest" description="Disordered" evidence="2">
    <location>
        <begin position="445"/>
        <end position="489"/>
    </location>
</feature>
<feature type="compositionally biased region" description="Polar residues" evidence="2">
    <location>
        <begin position="21"/>
        <end position="30"/>
    </location>
</feature>
<dbReference type="Pfam" id="PF14244">
    <property type="entry name" value="Retrotran_gag_3"/>
    <property type="match status" value="1"/>
</dbReference>
<comment type="caution">
    <text evidence="6">The sequence shown here is derived from an EMBL/GenBank/DDBJ whole genome shotgun (WGS) entry which is preliminary data.</text>
</comment>
<feature type="compositionally biased region" description="Basic and acidic residues" evidence="2">
    <location>
        <begin position="545"/>
        <end position="556"/>
    </location>
</feature>
<evidence type="ECO:0000259" key="3">
    <source>
        <dbReference type="Pfam" id="PF07727"/>
    </source>
</evidence>
<evidence type="ECO:0000313" key="6">
    <source>
        <dbReference type="EMBL" id="KAK3002298.1"/>
    </source>
</evidence>
<evidence type="ECO:0000259" key="4">
    <source>
        <dbReference type="Pfam" id="PF14244"/>
    </source>
</evidence>
<dbReference type="GO" id="GO:0007165">
    <property type="term" value="P:signal transduction"/>
    <property type="evidence" value="ECO:0007669"/>
    <property type="project" value="TreeGrafter"/>
</dbReference>
<dbReference type="Proteomes" id="UP001188597">
    <property type="component" value="Unassembled WGS sequence"/>
</dbReference>
<feature type="domain" description="Retrotransposon Copia-like N-terminal" evidence="4">
    <location>
        <begin position="29"/>
        <end position="70"/>
    </location>
</feature>
<feature type="region of interest" description="Disordered" evidence="2">
    <location>
        <begin position="520"/>
        <end position="563"/>
    </location>
</feature>